<feature type="domain" description="MgtC/SapB/SrpB/YhiD N-terminal" evidence="8">
    <location>
        <begin position="18"/>
        <end position="96"/>
    </location>
</feature>
<keyword evidence="2" id="KW-1003">Cell membrane</keyword>
<keyword evidence="5 7" id="KW-0472">Membrane</keyword>
<evidence type="ECO:0000256" key="6">
    <source>
        <dbReference type="SAM" id="MobiDB-lite"/>
    </source>
</evidence>
<evidence type="ECO:0000313" key="11">
    <source>
        <dbReference type="Proteomes" id="UP000199170"/>
    </source>
</evidence>
<feature type="compositionally biased region" description="Polar residues" evidence="6">
    <location>
        <begin position="103"/>
        <end position="115"/>
    </location>
</feature>
<feature type="transmembrane region" description="Helical" evidence="7">
    <location>
        <begin position="303"/>
        <end position="320"/>
    </location>
</feature>
<evidence type="ECO:0000256" key="4">
    <source>
        <dbReference type="ARBA" id="ARBA00022989"/>
    </source>
</evidence>
<feature type="transmembrane region" description="Helical" evidence="7">
    <location>
        <begin position="239"/>
        <end position="260"/>
    </location>
</feature>
<dbReference type="PRINTS" id="PR01837">
    <property type="entry name" value="MGTCSAPBPROT"/>
</dbReference>
<feature type="transmembrane region" description="Helical" evidence="7">
    <location>
        <begin position="430"/>
        <end position="450"/>
    </location>
</feature>
<feature type="transmembrane region" description="Helical" evidence="7">
    <location>
        <begin position="272"/>
        <end position="296"/>
    </location>
</feature>
<feature type="transmembrane region" description="Helical" evidence="7">
    <location>
        <begin position="340"/>
        <end position="358"/>
    </location>
</feature>
<feature type="transmembrane region" description="Helical" evidence="7">
    <location>
        <begin position="399"/>
        <end position="418"/>
    </location>
</feature>
<feature type="transmembrane region" description="Helical" evidence="7">
    <location>
        <begin position="184"/>
        <end position="201"/>
    </location>
</feature>
<dbReference type="Pfam" id="PF13194">
    <property type="entry name" value="DUF4010"/>
    <property type="match status" value="1"/>
</dbReference>
<evidence type="ECO:0000313" key="10">
    <source>
        <dbReference type="EMBL" id="SDY48945.1"/>
    </source>
</evidence>
<dbReference type="InterPro" id="IPR025105">
    <property type="entry name" value="DUF4010"/>
</dbReference>
<dbReference type="GO" id="GO:0005886">
    <property type="term" value="C:plasma membrane"/>
    <property type="evidence" value="ECO:0007669"/>
    <property type="project" value="UniProtKB-SubCell"/>
</dbReference>
<accession>A0A1H3KB03</accession>
<dbReference type="OrthoDB" id="187863at2157"/>
<keyword evidence="4 7" id="KW-1133">Transmembrane helix</keyword>
<feature type="transmembrane region" description="Helical" evidence="7">
    <location>
        <begin position="365"/>
        <end position="387"/>
    </location>
</feature>
<evidence type="ECO:0000256" key="2">
    <source>
        <dbReference type="ARBA" id="ARBA00022475"/>
    </source>
</evidence>
<feature type="transmembrane region" description="Helical" evidence="7">
    <location>
        <begin position="43"/>
        <end position="72"/>
    </location>
</feature>
<feature type="domain" description="DUF4010" evidence="9">
    <location>
        <begin position="219"/>
        <end position="420"/>
    </location>
</feature>
<proteinExistence type="predicted"/>
<name>A0A1H3KB03_9EURY</name>
<feature type="region of interest" description="Disordered" evidence="6">
    <location>
        <begin position="94"/>
        <end position="115"/>
    </location>
</feature>
<dbReference type="InterPro" id="IPR003416">
    <property type="entry name" value="MgtC/SapB/SrpB/YhiD_fam"/>
</dbReference>
<feature type="transmembrane region" description="Helical" evidence="7">
    <location>
        <begin position="135"/>
        <end position="164"/>
    </location>
</feature>
<feature type="transmembrane region" description="Helical" evidence="7">
    <location>
        <begin position="15"/>
        <end position="31"/>
    </location>
</feature>
<dbReference type="PANTHER" id="PTHR39084">
    <property type="entry name" value="MEMBRANE PROTEIN-RELATED"/>
    <property type="match status" value="1"/>
</dbReference>
<dbReference type="Proteomes" id="UP000199170">
    <property type="component" value="Unassembled WGS sequence"/>
</dbReference>
<organism evidence="10 11">
    <name type="scientific">Halobellus clavatus</name>
    <dbReference type="NCBI Taxonomy" id="660517"/>
    <lineage>
        <taxon>Archaea</taxon>
        <taxon>Methanobacteriati</taxon>
        <taxon>Methanobacteriota</taxon>
        <taxon>Stenosarchaea group</taxon>
        <taxon>Halobacteria</taxon>
        <taxon>Halobacteriales</taxon>
        <taxon>Haloferacaceae</taxon>
        <taxon>Halobellus</taxon>
    </lineage>
</organism>
<evidence type="ECO:0000256" key="1">
    <source>
        <dbReference type="ARBA" id="ARBA00004651"/>
    </source>
</evidence>
<reference evidence="11" key="1">
    <citation type="submission" date="2016-10" db="EMBL/GenBank/DDBJ databases">
        <authorList>
            <person name="Varghese N."/>
            <person name="Submissions S."/>
        </authorList>
    </citation>
    <scope>NUCLEOTIDE SEQUENCE [LARGE SCALE GENOMIC DNA]</scope>
    <source>
        <strain evidence="11">CGMCC 1.10118</strain>
    </source>
</reference>
<evidence type="ECO:0000256" key="3">
    <source>
        <dbReference type="ARBA" id="ARBA00022692"/>
    </source>
</evidence>
<evidence type="ECO:0000256" key="7">
    <source>
        <dbReference type="SAM" id="Phobius"/>
    </source>
</evidence>
<keyword evidence="3 7" id="KW-0812">Transmembrane</keyword>
<evidence type="ECO:0000256" key="5">
    <source>
        <dbReference type="ARBA" id="ARBA00023136"/>
    </source>
</evidence>
<evidence type="ECO:0000259" key="9">
    <source>
        <dbReference type="Pfam" id="PF13194"/>
    </source>
</evidence>
<gene>
    <name evidence="10" type="ORF">SAMN04487946_11818</name>
</gene>
<keyword evidence="11" id="KW-1185">Reference proteome</keyword>
<sequence>MAAFGLESLPIDTNVFNLFVAGALGMLLGLEREWSNKSAGIRTFTLTSLLGVAAAIVGGPVLLATGGLLVLVQGVLLGARGLLAEATSPVRSVDSAATDDSVHSTATDDSVHSTATEDAADEGGSLALTTSTSLLVAYAVGVLVGTDYVLVGVVIAITSSFLLVLRRELHAFANRLSHREVRSAAEFAIIAFVVYPLLPAGTYGPWNAIEPRLIWMLVIAVSGIGFANYALMQRYGGRGMLVTGFLGGLVNSTAVIGEIANRAKTNVDTFGLAVATILIADAAMAVRNLVIVVAFVPQSAFGVGLPLGLIAVGGLLLTGYERTWRGEMELDLDSPFSSANALTFGLLFLVVLVVTAGAQQIFGTAGFLVTSFLSGLLSSGTTTTTAVSLASTGQVSPAVAAQGVLAGTLASILVKVWLAVGINRDLFRPVVLRSAYLSLLGLVGVLGVQVL</sequence>
<dbReference type="PANTHER" id="PTHR39084:SF1">
    <property type="entry name" value="DUF4010 DOMAIN-CONTAINING PROTEIN"/>
    <property type="match status" value="1"/>
</dbReference>
<dbReference type="RefSeq" id="WP_089769521.1">
    <property type="nucleotide sequence ID" value="NZ_FNPB01000018.1"/>
</dbReference>
<dbReference type="AlphaFoldDB" id="A0A1H3KB03"/>
<dbReference type="InterPro" id="IPR049177">
    <property type="entry name" value="MgtC_SapB_SrpB_YhiD_N"/>
</dbReference>
<feature type="transmembrane region" description="Helical" evidence="7">
    <location>
        <begin position="213"/>
        <end position="232"/>
    </location>
</feature>
<dbReference type="EMBL" id="FNPB01000018">
    <property type="protein sequence ID" value="SDY48945.1"/>
    <property type="molecule type" value="Genomic_DNA"/>
</dbReference>
<dbReference type="STRING" id="660517.SAMN04487946_11818"/>
<evidence type="ECO:0000259" key="8">
    <source>
        <dbReference type="Pfam" id="PF02308"/>
    </source>
</evidence>
<comment type="subcellular location">
    <subcellularLocation>
        <location evidence="1">Cell membrane</location>
        <topology evidence="1">Multi-pass membrane protein</topology>
    </subcellularLocation>
</comment>
<dbReference type="Pfam" id="PF02308">
    <property type="entry name" value="MgtC"/>
    <property type="match status" value="1"/>
</dbReference>
<protein>
    <submittedName>
        <fullName evidence="10">Uncharacterized membrane protein, DUF4010 family</fullName>
    </submittedName>
</protein>